<evidence type="ECO:0000256" key="2">
    <source>
        <dbReference type="ARBA" id="ARBA00022827"/>
    </source>
</evidence>
<protein>
    <recommendedName>
        <fullName evidence="4">FAD/NAD(P)-binding domain-containing protein</fullName>
    </recommendedName>
</protein>
<name>A0A921ZZN3_CARIL</name>
<evidence type="ECO:0000313" key="6">
    <source>
        <dbReference type="Proteomes" id="UP000811246"/>
    </source>
</evidence>
<dbReference type="InterPro" id="IPR023753">
    <property type="entry name" value="FAD/NAD-binding_dom"/>
</dbReference>
<dbReference type="InterPro" id="IPR050097">
    <property type="entry name" value="Ferredoxin-NADP_redctase_2"/>
</dbReference>
<dbReference type="InterPro" id="IPR008255">
    <property type="entry name" value="Pyr_nucl-diS_OxRdtase_2_AS"/>
</dbReference>
<evidence type="ECO:0000313" key="5">
    <source>
        <dbReference type="EMBL" id="KAG6671824.1"/>
    </source>
</evidence>
<dbReference type="PANTHER" id="PTHR48105">
    <property type="entry name" value="THIOREDOXIN REDUCTASE 1-RELATED-RELATED"/>
    <property type="match status" value="1"/>
</dbReference>
<sequence>MESDLASTVAPHLVRRRNGVLAFQTVCFSSLNSWFSSSFLCLYAPMIGIRVVVLISSTVGRSLTWAIHSGEMPDRMLHRFGTQILTETVNKVDFSTTPFKIFADSKTVFTESVIVATSAVAKRLDFLGSAEGSGGFWNRGISACAVCDGAAPIFRNKPVAVIGGGDLAMEEATFLTKYGSIVYIIHRRDTFRASKIMQLRADAWAIKSGRRKIARRRTRPALSVVMEEPVFSRPIQSP</sequence>
<feature type="domain" description="FAD/NAD(P)-binding" evidence="4">
    <location>
        <begin position="84"/>
        <end position="201"/>
    </location>
</feature>
<gene>
    <name evidence="5" type="ORF">I3842_16G023900</name>
</gene>
<keyword evidence="3" id="KW-0560">Oxidoreductase</keyword>
<dbReference type="Proteomes" id="UP000811246">
    <property type="component" value="Chromosome 16"/>
</dbReference>
<accession>A0A921ZZN3</accession>
<dbReference type="PROSITE" id="PS00573">
    <property type="entry name" value="PYRIDINE_REDOX_2"/>
    <property type="match status" value="1"/>
</dbReference>
<reference evidence="5" key="1">
    <citation type="submission" date="2021-01" db="EMBL/GenBank/DDBJ databases">
        <authorList>
            <person name="Lovell J.T."/>
            <person name="Bentley N."/>
            <person name="Bhattarai G."/>
            <person name="Jenkins J.W."/>
            <person name="Sreedasyam A."/>
            <person name="Alarcon Y."/>
            <person name="Bock C."/>
            <person name="Boston L."/>
            <person name="Carlson J."/>
            <person name="Cervantes K."/>
            <person name="Clermont K."/>
            <person name="Krom N."/>
            <person name="Kubenka K."/>
            <person name="Mamidi S."/>
            <person name="Mattison C."/>
            <person name="Monteros M."/>
            <person name="Pisani C."/>
            <person name="Plott C."/>
            <person name="Rajasekar S."/>
            <person name="Rhein H.S."/>
            <person name="Rohla C."/>
            <person name="Song M."/>
            <person name="Hilaire R.S."/>
            <person name="Shu S."/>
            <person name="Wells L."/>
            <person name="Wang X."/>
            <person name="Webber J."/>
            <person name="Heerema R.J."/>
            <person name="Klein P."/>
            <person name="Conner P."/>
            <person name="Grauke L."/>
            <person name="Grimwood J."/>
            <person name="Schmutz J."/>
            <person name="Randall J.J."/>
        </authorList>
    </citation>
    <scope>NUCLEOTIDE SEQUENCE</scope>
    <source>
        <tissue evidence="5">Leaf</tissue>
    </source>
</reference>
<organism evidence="5 6">
    <name type="scientific">Carya illinoinensis</name>
    <name type="common">Pecan</name>
    <dbReference type="NCBI Taxonomy" id="32201"/>
    <lineage>
        <taxon>Eukaryota</taxon>
        <taxon>Viridiplantae</taxon>
        <taxon>Streptophyta</taxon>
        <taxon>Embryophyta</taxon>
        <taxon>Tracheophyta</taxon>
        <taxon>Spermatophyta</taxon>
        <taxon>Magnoliopsida</taxon>
        <taxon>eudicotyledons</taxon>
        <taxon>Gunneridae</taxon>
        <taxon>Pentapetalae</taxon>
        <taxon>rosids</taxon>
        <taxon>fabids</taxon>
        <taxon>Fagales</taxon>
        <taxon>Juglandaceae</taxon>
        <taxon>Carya</taxon>
    </lineage>
</organism>
<proteinExistence type="predicted"/>
<dbReference type="AlphaFoldDB" id="A0A921ZZN3"/>
<keyword evidence="1" id="KW-0285">Flavoprotein</keyword>
<keyword evidence="2" id="KW-0274">FAD</keyword>
<evidence type="ECO:0000256" key="1">
    <source>
        <dbReference type="ARBA" id="ARBA00022630"/>
    </source>
</evidence>
<evidence type="ECO:0000259" key="4">
    <source>
        <dbReference type="Pfam" id="PF07992"/>
    </source>
</evidence>
<dbReference type="GO" id="GO:0016491">
    <property type="term" value="F:oxidoreductase activity"/>
    <property type="evidence" value="ECO:0007669"/>
    <property type="project" value="UniProtKB-KW"/>
</dbReference>
<dbReference type="EMBL" id="CM031840">
    <property type="protein sequence ID" value="KAG6671824.1"/>
    <property type="molecule type" value="Genomic_DNA"/>
</dbReference>
<comment type="caution">
    <text evidence="5">The sequence shown here is derived from an EMBL/GenBank/DDBJ whole genome shotgun (WGS) entry which is preliminary data.</text>
</comment>
<dbReference type="Pfam" id="PF07992">
    <property type="entry name" value="Pyr_redox_2"/>
    <property type="match status" value="1"/>
</dbReference>
<evidence type="ECO:0000256" key="3">
    <source>
        <dbReference type="ARBA" id="ARBA00023002"/>
    </source>
</evidence>